<evidence type="ECO:0000256" key="4">
    <source>
        <dbReference type="PROSITE-ProRule" id="PRU00335"/>
    </source>
</evidence>
<dbReference type="InterPro" id="IPR009057">
    <property type="entry name" value="Homeodomain-like_sf"/>
</dbReference>
<organism evidence="6 7">
    <name type="scientific">Saccharothrix hoggarensis</name>
    <dbReference type="NCBI Taxonomy" id="913853"/>
    <lineage>
        <taxon>Bacteria</taxon>
        <taxon>Bacillati</taxon>
        <taxon>Actinomycetota</taxon>
        <taxon>Actinomycetes</taxon>
        <taxon>Pseudonocardiales</taxon>
        <taxon>Pseudonocardiaceae</taxon>
        <taxon>Saccharothrix</taxon>
    </lineage>
</organism>
<dbReference type="PANTHER" id="PTHR30055">
    <property type="entry name" value="HTH-TYPE TRANSCRIPTIONAL REGULATOR RUTR"/>
    <property type="match status" value="1"/>
</dbReference>
<dbReference type="Pfam" id="PF00440">
    <property type="entry name" value="TetR_N"/>
    <property type="match status" value="1"/>
</dbReference>
<dbReference type="SUPFAM" id="SSF48498">
    <property type="entry name" value="Tetracyclin repressor-like, C-terminal domain"/>
    <property type="match status" value="1"/>
</dbReference>
<feature type="DNA-binding region" description="H-T-H motif" evidence="4">
    <location>
        <begin position="33"/>
        <end position="52"/>
    </location>
</feature>
<keyword evidence="3" id="KW-0804">Transcription</keyword>
<dbReference type="Gene3D" id="1.10.10.60">
    <property type="entry name" value="Homeodomain-like"/>
    <property type="match status" value="1"/>
</dbReference>
<evidence type="ECO:0000256" key="2">
    <source>
        <dbReference type="ARBA" id="ARBA00023125"/>
    </source>
</evidence>
<proteinExistence type="predicted"/>
<evidence type="ECO:0000256" key="1">
    <source>
        <dbReference type="ARBA" id="ARBA00023015"/>
    </source>
</evidence>
<gene>
    <name evidence="6" type="ORF">ACFQ3T_27350</name>
</gene>
<keyword evidence="7" id="KW-1185">Reference proteome</keyword>
<dbReference type="Gene3D" id="1.10.357.10">
    <property type="entry name" value="Tetracycline Repressor, domain 2"/>
    <property type="match status" value="1"/>
</dbReference>
<protein>
    <submittedName>
        <fullName evidence="6">TetR/AcrR family transcriptional regulator</fullName>
    </submittedName>
</protein>
<dbReference type="InterPro" id="IPR001647">
    <property type="entry name" value="HTH_TetR"/>
</dbReference>
<evidence type="ECO:0000259" key="5">
    <source>
        <dbReference type="PROSITE" id="PS50977"/>
    </source>
</evidence>
<comment type="caution">
    <text evidence="6">The sequence shown here is derived from an EMBL/GenBank/DDBJ whole genome shotgun (WGS) entry which is preliminary data.</text>
</comment>
<keyword evidence="1" id="KW-0805">Transcription regulation</keyword>
<dbReference type="EMBL" id="JBHTLK010000190">
    <property type="protein sequence ID" value="MFD1150861.1"/>
    <property type="molecule type" value="Genomic_DNA"/>
</dbReference>
<evidence type="ECO:0000313" key="7">
    <source>
        <dbReference type="Proteomes" id="UP001597168"/>
    </source>
</evidence>
<keyword evidence="2 4" id="KW-0238">DNA-binding</keyword>
<dbReference type="Proteomes" id="UP001597168">
    <property type="component" value="Unassembled WGS sequence"/>
</dbReference>
<evidence type="ECO:0000256" key="3">
    <source>
        <dbReference type="ARBA" id="ARBA00023163"/>
    </source>
</evidence>
<reference evidence="7" key="1">
    <citation type="journal article" date="2019" name="Int. J. Syst. Evol. Microbiol.">
        <title>The Global Catalogue of Microorganisms (GCM) 10K type strain sequencing project: providing services to taxonomists for standard genome sequencing and annotation.</title>
        <authorList>
            <consortium name="The Broad Institute Genomics Platform"/>
            <consortium name="The Broad Institute Genome Sequencing Center for Infectious Disease"/>
            <person name="Wu L."/>
            <person name="Ma J."/>
        </authorList>
    </citation>
    <scope>NUCLEOTIDE SEQUENCE [LARGE SCALE GENOMIC DNA]</scope>
    <source>
        <strain evidence="7">CCUG 60214</strain>
    </source>
</reference>
<dbReference type="InterPro" id="IPR050109">
    <property type="entry name" value="HTH-type_TetR-like_transc_reg"/>
</dbReference>
<dbReference type="Pfam" id="PF16859">
    <property type="entry name" value="TetR_C_11"/>
    <property type="match status" value="1"/>
</dbReference>
<dbReference type="RefSeq" id="WP_380727336.1">
    <property type="nucleotide sequence ID" value="NZ_JBHTLK010000190.1"/>
</dbReference>
<dbReference type="PROSITE" id="PS50977">
    <property type="entry name" value="HTH_TETR_2"/>
    <property type="match status" value="1"/>
</dbReference>
<accession>A0ABW3R1R7</accession>
<name>A0ABW3R1R7_9PSEU</name>
<feature type="domain" description="HTH tetR-type" evidence="5">
    <location>
        <begin position="10"/>
        <end position="70"/>
    </location>
</feature>
<sequence>MPPDAARRSDRSRRAILVAALELVEALGYSKLTIEAVAARAGVGKQTIYRWWPSKGPLLFDALVELGPVGHDSPPSGDLAADLKRELRLAVGELAERRFDQVCRVLVHESRTDLVTLLLMPRRMVVEDRLRSAQRLGDVRPDVDVSAAAELLLGSLYQRWLLRTAPLTEDFTDAVVDLVLRALSDRP</sequence>
<dbReference type="InterPro" id="IPR036271">
    <property type="entry name" value="Tet_transcr_reg_TetR-rel_C_sf"/>
</dbReference>
<evidence type="ECO:0000313" key="6">
    <source>
        <dbReference type="EMBL" id="MFD1150861.1"/>
    </source>
</evidence>
<dbReference type="PRINTS" id="PR00455">
    <property type="entry name" value="HTHTETR"/>
</dbReference>
<dbReference type="PANTHER" id="PTHR30055:SF148">
    <property type="entry name" value="TETR-FAMILY TRANSCRIPTIONAL REGULATOR"/>
    <property type="match status" value="1"/>
</dbReference>
<dbReference type="SUPFAM" id="SSF46689">
    <property type="entry name" value="Homeodomain-like"/>
    <property type="match status" value="1"/>
</dbReference>
<dbReference type="InterPro" id="IPR011075">
    <property type="entry name" value="TetR_C"/>
</dbReference>